<protein>
    <recommendedName>
        <fullName evidence="1">No apical meristem-associated C-terminal domain-containing protein</fullName>
    </recommendedName>
</protein>
<accession>A0A0A8XVE6</accession>
<dbReference type="AlphaFoldDB" id="A0A0A8XVE6"/>
<feature type="domain" description="No apical meristem-associated C-terminal" evidence="1">
    <location>
        <begin position="16"/>
        <end position="61"/>
    </location>
</feature>
<dbReference type="Pfam" id="PF14303">
    <property type="entry name" value="NAM-associated"/>
    <property type="match status" value="1"/>
</dbReference>
<proteinExistence type="predicted"/>
<reference evidence="2" key="2">
    <citation type="journal article" date="2015" name="Data Brief">
        <title>Shoot transcriptome of the giant reed, Arundo donax.</title>
        <authorList>
            <person name="Barrero R.A."/>
            <person name="Guerrero F.D."/>
            <person name="Moolhuijzen P."/>
            <person name="Goolsby J.A."/>
            <person name="Tidwell J."/>
            <person name="Bellgard S.E."/>
            <person name="Bellgard M.I."/>
        </authorList>
    </citation>
    <scope>NUCLEOTIDE SEQUENCE</scope>
    <source>
        <tissue evidence="2">Shoot tissue taken approximately 20 cm above the soil surface</tissue>
    </source>
</reference>
<dbReference type="InterPro" id="IPR029466">
    <property type="entry name" value="NAM-associated_C"/>
</dbReference>
<reference evidence="2" key="1">
    <citation type="submission" date="2014-09" db="EMBL/GenBank/DDBJ databases">
        <authorList>
            <person name="Magalhaes I.L.F."/>
            <person name="Oliveira U."/>
            <person name="Santos F.R."/>
            <person name="Vidigal T.H.D.A."/>
            <person name="Brescovit A.D."/>
            <person name="Santos A.J."/>
        </authorList>
    </citation>
    <scope>NUCLEOTIDE SEQUENCE</scope>
    <source>
        <tissue evidence="2">Shoot tissue taken approximately 20 cm above the soil surface</tissue>
    </source>
</reference>
<organism evidence="2">
    <name type="scientific">Arundo donax</name>
    <name type="common">Giant reed</name>
    <name type="synonym">Donax arundinaceus</name>
    <dbReference type="NCBI Taxonomy" id="35708"/>
    <lineage>
        <taxon>Eukaryota</taxon>
        <taxon>Viridiplantae</taxon>
        <taxon>Streptophyta</taxon>
        <taxon>Embryophyta</taxon>
        <taxon>Tracheophyta</taxon>
        <taxon>Spermatophyta</taxon>
        <taxon>Magnoliopsida</taxon>
        <taxon>Liliopsida</taxon>
        <taxon>Poales</taxon>
        <taxon>Poaceae</taxon>
        <taxon>PACMAD clade</taxon>
        <taxon>Arundinoideae</taxon>
        <taxon>Arundineae</taxon>
        <taxon>Arundo</taxon>
    </lineage>
</organism>
<dbReference type="EMBL" id="GBRH01280029">
    <property type="protein sequence ID" value="JAD17866.1"/>
    <property type="molecule type" value="Transcribed_RNA"/>
</dbReference>
<sequence>MVVGAHGDQESEMALEEERLRLQAEGTMAKKEEQDNKIMFMDTTHLDDQQKTYVEALRGQILASLFSTGGGGSRSGSGNM</sequence>
<evidence type="ECO:0000259" key="1">
    <source>
        <dbReference type="Pfam" id="PF14303"/>
    </source>
</evidence>
<evidence type="ECO:0000313" key="2">
    <source>
        <dbReference type="EMBL" id="JAD17866.1"/>
    </source>
</evidence>
<name>A0A0A8XVE6_ARUDO</name>